<sequence>MDKSQAPPPQPAFRSWSRWIFAAFMVIALFLLWSEHRAHVLGWVLHALVGACVLLLYLNTRACEHDGPDDDRFPP</sequence>
<evidence type="ECO:0000313" key="2">
    <source>
        <dbReference type="EMBL" id="MDZ5455728.1"/>
    </source>
</evidence>
<feature type="transmembrane region" description="Helical" evidence="1">
    <location>
        <begin position="16"/>
        <end position="33"/>
    </location>
</feature>
<dbReference type="RefSeq" id="WP_066342595.1">
    <property type="nucleotide sequence ID" value="NZ_JAXOJX010000003.1"/>
</dbReference>
<reference evidence="2 3" key="1">
    <citation type="submission" date="2023-11" db="EMBL/GenBank/DDBJ databases">
        <title>Draft genome of Azohydromonas lata strain H1 (DSM1123), a polyhydroxyalkanoate producer.</title>
        <authorList>
            <person name="Traversa D."/>
            <person name="D'Addabbo P."/>
            <person name="Pazzani C."/>
            <person name="Manzari C."/>
            <person name="Chiara M."/>
            <person name="Scrascia M."/>
        </authorList>
    </citation>
    <scope>NUCLEOTIDE SEQUENCE [LARGE SCALE GENOMIC DNA]</scope>
    <source>
        <strain evidence="2 3">H1</strain>
    </source>
</reference>
<comment type="caution">
    <text evidence="2">The sequence shown here is derived from an EMBL/GenBank/DDBJ whole genome shotgun (WGS) entry which is preliminary data.</text>
</comment>
<evidence type="ECO:0000256" key="1">
    <source>
        <dbReference type="SAM" id="Phobius"/>
    </source>
</evidence>
<evidence type="ECO:0000313" key="3">
    <source>
        <dbReference type="Proteomes" id="UP001293718"/>
    </source>
</evidence>
<keyword evidence="1" id="KW-0472">Membrane</keyword>
<protein>
    <submittedName>
        <fullName evidence="2">DUF2933 domain-containing protein</fullName>
    </submittedName>
</protein>
<keyword evidence="1" id="KW-1133">Transmembrane helix</keyword>
<keyword evidence="1" id="KW-0812">Transmembrane</keyword>
<accession>A0ABU5I9E7</accession>
<dbReference type="InterPro" id="IPR021682">
    <property type="entry name" value="DUF2933"/>
</dbReference>
<name>A0ABU5I9E7_9BURK</name>
<dbReference type="EMBL" id="JAXOJX010000003">
    <property type="protein sequence ID" value="MDZ5455728.1"/>
    <property type="molecule type" value="Genomic_DNA"/>
</dbReference>
<keyword evidence="3" id="KW-1185">Reference proteome</keyword>
<proteinExistence type="predicted"/>
<feature type="transmembrane region" description="Helical" evidence="1">
    <location>
        <begin position="40"/>
        <end position="58"/>
    </location>
</feature>
<dbReference type="Proteomes" id="UP001293718">
    <property type="component" value="Unassembled WGS sequence"/>
</dbReference>
<dbReference type="Pfam" id="PF11666">
    <property type="entry name" value="DUF2933"/>
    <property type="match status" value="1"/>
</dbReference>
<gene>
    <name evidence="2" type="ORF">SM757_03990</name>
</gene>
<organism evidence="2 3">
    <name type="scientific">Azohydromonas lata</name>
    <dbReference type="NCBI Taxonomy" id="45677"/>
    <lineage>
        <taxon>Bacteria</taxon>
        <taxon>Pseudomonadati</taxon>
        <taxon>Pseudomonadota</taxon>
        <taxon>Betaproteobacteria</taxon>
        <taxon>Burkholderiales</taxon>
        <taxon>Sphaerotilaceae</taxon>
        <taxon>Azohydromonas</taxon>
    </lineage>
</organism>